<protein>
    <submittedName>
        <fullName evidence="1">Uncharacterized protein</fullName>
    </submittedName>
</protein>
<gene>
    <name evidence="1" type="ORF">IWW38_006144</name>
</gene>
<accession>A0ACC1LTH7</accession>
<dbReference type="Proteomes" id="UP001139981">
    <property type="component" value="Unassembled WGS sequence"/>
</dbReference>
<name>A0ACC1LTH7_9FUNG</name>
<feature type="non-terminal residue" evidence="1">
    <location>
        <position position="1"/>
    </location>
</feature>
<organism evidence="1 2">
    <name type="scientific">Coemansia aciculifera</name>
    <dbReference type="NCBI Taxonomy" id="417176"/>
    <lineage>
        <taxon>Eukaryota</taxon>
        <taxon>Fungi</taxon>
        <taxon>Fungi incertae sedis</taxon>
        <taxon>Zoopagomycota</taxon>
        <taxon>Kickxellomycotina</taxon>
        <taxon>Kickxellomycetes</taxon>
        <taxon>Kickxellales</taxon>
        <taxon>Kickxellaceae</taxon>
        <taxon>Coemansia</taxon>
    </lineage>
</organism>
<proteinExistence type="predicted"/>
<evidence type="ECO:0000313" key="2">
    <source>
        <dbReference type="Proteomes" id="UP001139981"/>
    </source>
</evidence>
<reference evidence="1" key="1">
    <citation type="submission" date="2022-07" db="EMBL/GenBank/DDBJ databases">
        <title>Phylogenomic reconstructions and comparative analyses of Kickxellomycotina fungi.</title>
        <authorList>
            <person name="Reynolds N.K."/>
            <person name="Stajich J.E."/>
            <person name="Barry K."/>
            <person name="Grigoriev I.V."/>
            <person name="Crous P."/>
            <person name="Smith M.E."/>
        </authorList>
    </citation>
    <scope>NUCLEOTIDE SEQUENCE</scope>
    <source>
        <strain evidence="1">CBS 190363</strain>
    </source>
</reference>
<keyword evidence="2" id="KW-1185">Reference proteome</keyword>
<sequence>SAVQASVEMTPAGKRGVKELKDDEPGNRTAHRQRILQELEGRGSDASFSDILSIIGIYEDFAAFEKSMPADAFVSLANDQLVVHPSKEKSTSKAPTSRAFTEADYVETIKRAVANLQTLPAPNGDAHYKLVDFQKKKVPGSELKPDLVFLQRHDRTPSFRAARLVETKTPWR</sequence>
<comment type="caution">
    <text evidence="1">The sequence shown here is derived from an EMBL/GenBank/DDBJ whole genome shotgun (WGS) entry which is preliminary data.</text>
</comment>
<dbReference type="EMBL" id="JANBVB010003345">
    <property type="protein sequence ID" value="KAJ2879292.1"/>
    <property type="molecule type" value="Genomic_DNA"/>
</dbReference>
<evidence type="ECO:0000313" key="1">
    <source>
        <dbReference type="EMBL" id="KAJ2879292.1"/>
    </source>
</evidence>